<evidence type="ECO:0000313" key="2">
    <source>
        <dbReference type="Proteomes" id="UP000679749"/>
    </source>
</evidence>
<organism evidence="1 2">
    <name type="scientific">Neobacillus rhizophilus</name>
    <dbReference type="NCBI Taxonomy" id="2833579"/>
    <lineage>
        <taxon>Bacteria</taxon>
        <taxon>Bacillati</taxon>
        <taxon>Bacillota</taxon>
        <taxon>Bacilli</taxon>
        <taxon>Bacillales</taxon>
        <taxon>Bacillaceae</taxon>
        <taxon>Neobacillus</taxon>
    </lineage>
</organism>
<evidence type="ECO:0000313" key="1">
    <source>
        <dbReference type="EMBL" id="MBS4214674.1"/>
    </source>
</evidence>
<dbReference type="AlphaFoldDB" id="A0A942UC98"/>
<dbReference type="EMBL" id="JAGYPF010000004">
    <property type="protein sequence ID" value="MBS4214674.1"/>
    <property type="molecule type" value="Genomic_DNA"/>
</dbReference>
<dbReference type="InterPro" id="IPR058705">
    <property type="entry name" value="A_ENA"/>
</dbReference>
<protein>
    <submittedName>
        <fullName evidence="1">Uncharacterized protein</fullName>
    </submittedName>
</protein>
<proteinExistence type="predicted"/>
<gene>
    <name evidence="1" type="ORF">KHA99_19685</name>
</gene>
<keyword evidence="2" id="KW-1185">Reference proteome</keyword>
<reference evidence="1" key="1">
    <citation type="submission" date="2021-05" db="EMBL/GenBank/DDBJ databases">
        <title>Novel Bacillus species.</title>
        <authorList>
            <person name="Liu G."/>
        </authorList>
    </citation>
    <scope>NUCLEOTIDE SEQUENCE</scope>
    <source>
        <strain evidence="1">FJAT-49825</strain>
    </source>
</reference>
<sequence length="235" mass="24715">MKFEDEKDPKSILSDALENLENAEEINEAAEKVQQVLGTEPGSTEGSVTFDDLLEVDEFADEVVQQAIADELAPPPPSPFCVCAVTFNISNAVFTRVGDGSAAADLQRRMGDGLDGRGDICGPGEGSDSCNTAIRDLFGFQFPRLTPTFTFLADQYILNPDGSVGTCVSTDLGVTFTITGTGTLNGTPGFNFILTLLDGGMGNQDSATLTIPGAGLVFTANQTISPGQVMVRMCP</sequence>
<dbReference type="RefSeq" id="WP_213119195.1">
    <property type="nucleotide sequence ID" value="NZ_JAGYPF010000004.1"/>
</dbReference>
<dbReference type="Proteomes" id="UP000679749">
    <property type="component" value="Unassembled WGS sequence"/>
</dbReference>
<dbReference type="Pfam" id="PF26595">
    <property type="entry name" value="A_ENA"/>
    <property type="match status" value="1"/>
</dbReference>
<name>A0A942UC98_9BACI</name>
<comment type="caution">
    <text evidence="1">The sequence shown here is derived from an EMBL/GenBank/DDBJ whole genome shotgun (WGS) entry which is preliminary data.</text>
</comment>
<accession>A0A942UC98</accession>